<reference evidence="4" key="1">
    <citation type="submission" date="2022-04" db="EMBL/GenBank/DDBJ databases">
        <title>Carnegiea gigantea Genome sequencing and assembly v2.</title>
        <authorList>
            <person name="Copetti D."/>
            <person name="Sanderson M.J."/>
            <person name="Burquez A."/>
            <person name="Wojciechowski M.F."/>
        </authorList>
    </citation>
    <scope>NUCLEOTIDE SEQUENCE</scope>
    <source>
        <strain evidence="4">SGP5-SGP5p</strain>
        <tissue evidence="4">Aerial part</tissue>
    </source>
</reference>
<evidence type="ECO:0000256" key="1">
    <source>
        <dbReference type="ARBA" id="ARBA00022729"/>
    </source>
</evidence>
<dbReference type="GO" id="GO:0009506">
    <property type="term" value="C:plasmodesma"/>
    <property type="evidence" value="ECO:0007669"/>
    <property type="project" value="UniProtKB-ARBA"/>
</dbReference>
<feature type="compositionally biased region" description="Pro residues" evidence="2">
    <location>
        <begin position="138"/>
        <end position="164"/>
    </location>
</feature>
<sequence>MLFSPADARRTMLLSKDISHPKTGIIKHLQILEVAKNLNMVLDVSLKDSSNPQPYVSSPLTLPPYDSLSPTPSPDTSPPFCVYPPPLSPSTTIPSPTPPLPSYSSPPLGPIETTPPPFAIIPSPPSVLPGPTTSIPSPYSPIPNPPYYEPSPPSGGNIPSPPESPIGVTPGPPIFLPPVVFPPPVKPLTPPMIGGGGGGEQRTWCVAKPSVPDPILQEALNYACGSGADCGPIQPNGQCYQPNSLLAHASYAFNSYWQRTKVLKIAILLATSHKK</sequence>
<gene>
    <name evidence="4" type="ORF">Cgig2_026094</name>
</gene>
<dbReference type="Gene3D" id="1.20.58.1040">
    <property type="match status" value="1"/>
</dbReference>
<evidence type="ECO:0000313" key="5">
    <source>
        <dbReference type="Proteomes" id="UP001153076"/>
    </source>
</evidence>
<dbReference type="OrthoDB" id="421038at2759"/>
<organism evidence="4 5">
    <name type="scientific">Carnegiea gigantea</name>
    <dbReference type="NCBI Taxonomy" id="171969"/>
    <lineage>
        <taxon>Eukaryota</taxon>
        <taxon>Viridiplantae</taxon>
        <taxon>Streptophyta</taxon>
        <taxon>Embryophyta</taxon>
        <taxon>Tracheophyta</taxon>
        <taxon>Spermatophyta</taxon>
        <taxon>Magnoliopsida</taxon>
        <taxon>eudicotyledons</taxon>
        <taxon>Gunneridae</taxon>
        <taxon>Pentapetalae</taxon>
        <taxon>Caryophyllales</taxon>
        <taxon>Cactineae</taxon>
        <taxon>Cactaceae</taxon>
        <taxon>Cactoideae</taxon>
        <taxon>Echinocereeae</taxon>
        <taxon>Carnegiea</taxon>
    </lineage>
</organism>
<keyword evidence="5" id="KW-1185">Reference proteome</keyword>
<name>A0A9Q1QKM0_9CARY</name>
<dbReference type="Pfam" id="PF07983">
    <property type="entry name" value="X8"/>
    <property type="match status" value="1"/>
</dbReference>
<evidence type="ECO:0000259" key="3">
    <source>
        <dbReference type="SMART" id="SM00768"/>
    </source>
</evidence>
<feature type="domain" description="X8" evidence="3">
    <location>
        <begin position="203"/>
        <end position="275"/>
    </location>
</feature>
<protein>
    <recommendedName>
        <fullName evidence="3">X8 domain-containing protein</fullName>
    </recommendedName>
</protein>
<dbReference type="EMBL" id="JAKOGI010000072">
    <property type="protein sequence ID" value="KAJ8445767.1"/>
    <property type="molecule type" value="Genomic_DNA"/>
</dbReference>
<dbReference type="Proteomes" id="UP001153076">
    <property type="component" value="Unassembled WGS sequence"/>
</dbReference>
<proteinExistence type="predicted"/>
<feature type="compositionally biased region" description="Low complexity" evidence="2">
    <location>
        <begin position="57"/>
        <end position="70"/>
    </location>
</feature>
<feature type="region of interest" description="Disordered" evidence="2">
    <location>
        <begin position="48"/>
        <end position="113"/>
    </location>
</feature>
<evidence type="ECO:0000313" key="4">
    <source>
        <dbReference type="EMBL" id="KAJ8445767.1"/>
    </source>
</evidence>
<feature type="compositionally biased region" description="Pro residues" evidence="2">
    <location>
        <begin position="71"/>
        <end position="88"/>
    </location>
</feature>
<dbReference type="InterPro" id="IPR012946">
    <property type="entry name" value="X8"/>
</dbReference>
<feature type="region of interest" description="Disordered" evidence="2">
    <location>
        <begin position="131"/>
        <end position="164"/>
    </location>
</feature>
<dbReference type="InterPro" id="IPR044788">
    <property type="entry name" value="X8_dom_prot"/>
</dbReference>
<dbReference type="PANTHER" id="PTHR31044:SF28">
    <property type="entry name" value="CARBOHYDRATE-BINDING X8 DOMAIN SUPERFAMILY PROTEIN"/>
    <property type="match status" value="1"/>
</dbReference>
<dbReference type="PANTHER" id="PTHR31044">
    <property type="entry name" value="BETA-1,3 GLUCANASE"/>
    <property type="match status" value="1"/>
</dbReference>
<accession>A0A9Q1QKM0</accession>
<evidence type="ECO:0000256" key="2">
    <source>
        <dbReference type="SAM" id="MobiDB-lite"/>
    </source>
</evidence>
<comment type="caution">
    <text evidence="4">The sequence shown here is derived from an EMBL/GenBank/DDBJ whole genome shotgun (WGS) entry which is preliminary data.</text>
</comment>
<dbReference type="SMART" id="SM00768">
    <property type="entry name" value="X8"/>
    <property type="match status" value="1"/>
</dbReference>
<keyword evidence="1" id="KW-0732">Signal</keyword>
<dbReference type="AlphaFoldDB" id="A0A9Q1QKM0"/>